<gene>
    <name evidence="17" type="ORF">A6035_07915</name>
</gene>
<evidence type="ECO:0000256" key="11">
    <source>
        <dbReference type="ARBA" id="ARBA00046824"/>
    </source>
</evidence>
<evidence type="ECO:0000256" key="8">
    <source>
        <dbReference type="ARBA" id="ARBA00023027"/>
    </source>
</evidence>
<keyword evidence="8 14" id="KW-0520">NAD</keyword>
<dbReference type="OrthoDB" id="9803628at2"/>
<dbReference type="Gene3D" id="3.40.50.720">
    <property type="entry name" value="NAD(P)-binding Rossmann-like Domain"/>
    <property type="match status" value="1"/>
</dbReference>
<dbReference type="EC" id="1.3.1.9" evidence="3 14"/>
<evidence type="ECO:0000256" key="1">
    <source>
        <dbReference type="ARBA" id="ARBA00004796"/>
    </source>
</evidence>
<dbReference type="UniPathway" id="UPA00915"/>
<dbReference type="InterPro" id="IPR002347">
    <property type="entry name" value="SDR_fam"/>
</dbReference>
<evidence type="ECO:0000256" key="4">
    <source>
        <dbReference type="ARBA" id="ARBA00017755"/>
    </source>
</evidence>
<feature type="binding site" evidence="16">
    <location>
        <begin position="82"/>
        <end position="83"/>
    </location>
    <ligand>
        <name>NAD(+)</name>
        <dbReference type="ChEBI" id="CHEBI:57540"/>
    </ligand>
</feature>
<keyword evidence="5 14" id="KW-0444">Lipid biosynthesis</keyword>
<evidence type="ECO:0000313" key="18">
    <source>
        <dbReference type="Proteomes" id="UP000244928"/>
    </source>
</evidence>
<evidence type="ECO:0000256" key="10">
    <source>
        <dbReference type="ARBA" id="ARBA00023160"/>
    </source>
</evidence>
<dbReference type="AlphaFoldDB" id="A0A2S1R730"/>
<sequence>MSQTETDATVASGETTTTGGGLLAGRTILVTGVITDASIAFHIAKHCQLHGAKVILTAYGRPSLVKAIAKRLPERPPVIELDVQSEDDLAALADRVREHADSLDGVVHSIGFAPPSCLGDPFLDAPWKDVAVALEVSAYSYSVLAKATRPLLNRGASIIGLDFDPRFSMPFYNWMSVAKNALEAVNRYVARELGPDGVRSNLIAAGPVKTLAAKAIAGEALGPGGELDRMQDEWDRRAPLGWDVDDPTSVATTAVALLSDLMAATTGTVIYADGGAGTVSFSGQE</sequence>
<dbReference type="RefSeq" id="WP_108847355.1">
    <property type="nucleotide sequence ID" value="NZ_CP015449.1"/>
</dbReference>
<dbReference type="InterPro" id="IPR036291">
    <property type="entry name" value="NAD(P)-bd_dom_sf"/>
</dbReference>
<dbReference type="GO" id="GO:0004318">
    <property type="term" value="F:enoyl-[acyl-carrier-protein] reductase (NADH) activity"/>
    <property type="evidence" value="ECO:0007669"/>
    <property type="project" value="UniProtKB-EC"/>
</dbReference>
<evidence type="ECO:0000256" key="12">
    <source>
        <dbReference type="ARBA" id="ARBA00048076"/>
    </source>
</evidence>
<evidence type="ECO:0000256" key="6">
    <source>
        <dbReference type="ARBA" id="ARBA00022832"/>
    </source>
</evidence>
<comment type="catalytic activity">
    <reaction evidence="13">
        <text>a 2,3-saturated acyl-[ACP] + NAD(+) = a (2E)-enoyl-[ACP] + NADH + H(+)</text>
        <dbReference type="Rhea" id="RHEA:10240"/>
        <dbReference type="Rhea" id="RHEA-COMP:9925"/>
        <dbReference type="Rhea" id="RHEA-COMP:9926"/>
        <dbReference type="ChEBI" id="CHEBI:15378"/>
        <dbReference type="ChEBI" id="CHEBI:57540"/>
        <dbReference type="ChEBI" id="CHEBI:57945"/>
        <dbReference type="ChEBI" id="CHEBI:78784"/>
        <dbReference type="ChEBI" id="CHEBI:78785"/>
        <dbReference type="EC" id="1.3.1.9"/>
    </reaction>
    <physiologicalReaction direction="right-to-left" evidence="13">
        <dbReference type="Rhea" id="RHEA:10242"/>
    </physiologicalReaction>
</comment>
<keyword evidence="6" id="KW-0276">Fatty acid metabolism</keyword>
<dbReference type="GO" id="GO:0006633">
    <property type="term" value="P:fatty acid biosynthetic process"/>
    <property type="evidence" value="ECO:0007669"/>
    <property type="project" value="UniProtKB-KW"/>
</dbReference>
<dbReference type="InterPro" id="IPR053410">
    <property type="entry name" value="Mycobact_enoyl-ACP_red"/>
</dbReference>
<feature type="binding site" evidence="15">
    <location>
        <position position="113"/>
    </location>
    <ligand>
        <name>substrate</name>
    </ligand>
</feature>
<dbReference type="PIRSF" id="PIRSF000094">
    <property type="entry name" value="Enoyl-ACP_rdct"/>
    <property type="match status" value="1"/>
</dbReference>
<evidence type="ECO:0000256" key="15">
    <source>
        <dbReference type="PIRSR" id="PIRSR000094-2"/>
    </source>
</evidence>
<name>A0A2S1R730_9ACTN</name>
<feature type="binding site" evidence="16">
    <location>
        <begin position="208"/>
        <end position="212"/>
    </location>
    <ligand>
        <name>NAD(+)</name>
        <dbReference type="ChEBI" id="CHEBI:57540"/>
    </ligand>
</feature>
<evidence type="ECO:0000256" key="13">
    <source>
        <dbReference type="ARBA" id="ARBA00049160"/>
    </source>
</evidence>
<dbReference type="PANTHER" id="PTHR43159:SF2">
    <property type="entry name" value="ENOYL-[ACYL-CARRIER-PROTEIN] REDUCTASE [NADH], CHLOROPLASTIC"/>
    <property type="match status" value="1"/>
</dbReference>
<evidence type="ECO:0000256" key="14">
    <source>
        <dbReference type="PIRNR" id="PIRNR000094"/>
    </source>
</evidence>
<dbReference type="NCBIfam" id="NF040631">
    <property type="entry name" value="InhA"/>
    <property type="match status" value="1"/>
</dbReference>
<accession>A0A2S1R730</accession>
<comment type="similarity">
    <text evidence="2 14">Belongs to the short-chain dehydrogenases/reductases (SDR) family. FabI subfamily.</text>
</comment>
<feature type="binding site" evidence="16">
    <location>
        <begin position="38"/>
        <end position="39"/>
    </location>
    <ligand>
        <name>NAD(+)</name>
        <dbReference type="ChEBI" id="CHEBI:57540"/>
    </ligand>
</feature>
<feature type="binding site" evidence="16">
    <location>
        <position position="179"/>
    </location>
    <ligand>
        <name>NAD(+)</name>
        <dbReference type="ChEBI" id="CHEBI:57540"/>
    </ligand>
</feature>
<keyword evidence="18" id="KW-1185">Reference proteome</keyword>
<reference evidence="17 18" key="1">
    <citation type="submission" date="2016-04" db="EMBL/GenBank/DDBJ databases">
        <title>Complete genome sequence of Dietzia lutea YIM 80766T, a strain isolated from desert soil in Egypt.</title>
        <authorList>
            <person name="Zhao J."/>
            <person name="Hu B."/>
            <person name="Geng S."/>
            <person name="Nie Y."/>
            <person name="Tang Y."/>
        </authorList>
    </citation>
    <scope>NUCLEOTIDE SEQUENCE [LARGE SCALE GENOMIC DNA]</scope>
    <source>
        <strain evidence="17 18">YIM 80766</strain>
    </source>
</reference>
<feature type="binding site" evidence="16">
    <location>
        <position position="32"/>
    </location>
    <ligand>
        <name>NAD(+)</name>
        <dbReference type="ChEBI" id="CHEBI:57540"/>
    </ligand>
</feature>
<evidence type="ECO:0000256" key="3">
    <source>
        <dbReference type="ARBA" id="ARBA00012996"/>
    </source>
</evidence>
<keyword evidence="9" id="KW-0443">Lipid metabolism</keyword>
<dbReference type="EMBL" id="CP015449">
    <property type="protein sequence ID" value="AWH92106.1"/>
    <property type="molecule type" value="Genomic_DNA"/>
</dbReference>
<keyword evidence="10 14" id="KW-0275">Fatty acid biosynthesis</keyword>
<dbReference type="Pfam" id="PF13561">
    <property type="entry name" value="adh_short_C2"/>
    <property type="match status" value="1"/>
</dbReference>
<evidence type="ECO:0000256" key="7">
    <source>
        <dbReference type="ARBA" id="ARBA00023002"/>
    </source>
</evidence>
<evidence type="ECO:0000256" key="9">
    <source>
        <dbReference type="ARBA" id="ARBA00023098"/>
    </source>
</evidence>
<organism evidence="17 18">
    <name type="scientific">Dietzia lutea</name>
    <dbReference type="NCBI Taxonomy" id="546160"/>
    <lineage>
        <taxon>Bacteria</taxon>
        <taxon>Bacillati</taxon>
        <taxon>Actinomycetota</taxon>
        <taxon>Actinomycetes</taxon>
        <taxon>Mycobacteriales</taxon>
        <taxon>Dietziaceae</taxon>
        <taxon>Dietzia</taxon>
    </lineage>
</organism>
<comment type="subunit">
    <text evidence="11">Homodimer. Homotetramer.</text>
</comment>
<dbReference type="SUPFAM" id="SSF51735">
    <property type="entry name" value="NAD(P)-binding Rossmann-fold domains"/>
    <property type="match status" value="1"/>
</dbReference>
<evidence type="ECO:0000256" key="2">
    <source>
        <dbReference type="ARBA" id="ARBA00009233"/>
    </source>
</evidence>
<feature type="binding site" evidence="16">
    <location>
        <position position="110"/>
    </location>
    <ligand>
        <name>NAD(+)</name>
        <dbReference type="ChEBI" id="CHEBI:57540"/>
    </ligand>
</feature>
<comment type="catalytic activity">
    <reaction evidence="12">
        <text>a 2,3-saturated acyl-CoA + NAD(+) = a (2E)-enoyl-CoA + NADH + H(+)</text>
        <dbReference type="Rhea" id="RHEA:18177"/>
        <dbReference type="ChEBI" id="CHEBI:15378"/>
        <dbReference type="ChEBI" id="CHEBI:57540"/>
        <dbReference type="ChEBI" id="CHEBI:57945"/>
        <dbReference type="ChEBI" id="CHEBI:58856"/>
        <dbReference type="ChEBI" id="CHEBI:65111"/>
    </reaction>
    <physiologicalReaction direction="right-to-left" evidence="12">
        <dbReference type="Rhea" id="RHEA:18179"/>
    </physiologicalReaction>
</comment>
<protein>
    <recommendedName>
        <fullName evidence="4 14">Enoyl-[acyl-carrier-protein] reductase [NADH]</fullName>
        <ecNumber evidence="3 14">1.3.1.9</ecNumber>
    </recommendedName>
</protein>
<dbReference type="PANTHER" id="PTHR43159">
    <property type="entry name" value="ENOYL-[ACYL-CARRIER-PROTEIN] REDUCTASE"/>
    <property type="match status" value="1"/>
</dbReference>
<comment type="pathway">
    <text evidence="1">Lipid metabolism; mycolic acid biosynthesis.</text>
</comment>
<dbReference type="InterPro" id="IPR014358">
    <property type="entry name" value="Enoyl-ACP_Rdtase_NADH"/>
</dbReference>
<dbReference type="GO" id="GO:0050343">
    <property type="term" value="F:trans-2-enoyl-CoA reductase (NADH) activity"/>
    <property type="evidence" value="ECO:0007669"/>
    <property type="project" value="RHEA"/>
</dbReference>
<evidence type="ECO:0000256" key="16">
    <source>
        <dbReference type="PIRSR" id="PIRSR000094-3"/>
    </source>
</evidence>
<dbReference type="NCBIfam" id="NF005908">
    <property type="entry name" value="PRK07889.1"/>
    <property type="match status" value="1"/>
</dbReference>
<evidence type="ECO:0000256" key="5">
    <source>
        <dbReference type="ARBA" id="ARBA00022516"/>
    </source>
</evidence>
<dbReference type="Proteomes" id="UP000244928">
    <property type="component" value="Chromosome"/>
</dbReference>
<keyword evidence="7 14" id="KW-0560">Oxidoreductase</keyword>
<evidence type="ECO:0000313" key="17">
    <source>
        <dbReference type="EMBL" id="AWH92106.1"/>
    </source>
</evidence>
<dbReference type="KEGG" id="dlu:A6035_07915"/>
<proteinExistence type="inferred from homology"/>